<dbReference type="Pfam" id="PF17783">
    <property type="entry name" value="WHD_CvfB"/>
    <property type="match status" value="1"/>
</dbReference>
<dbReference type="PIRSF" id="PIRSF012524">
    <property type="entry name" value="YitL_S1"/>
    <property type="match status" value="1"/>
</dbReference>
<dbReference type="PANTHER" id="PTHR37296">
    <property type="entry name" value="CONSERVED VIRULENCE FACTOR B"/>
    <property type="match status" value="1"/>
</dbReference>
<feature type="domain" description="Conserved virulence factor B first S1" evidence="2">
    <location>
        <begin position="70"/>
        <end position="127"/>
    </location>
</feature>
<proteinExistence type="inferred from homology"/>
<comment type="caution">
    <text evidence="4">The sequence shown here is derived from an EMBL/GenBank/DDBJ whole genome shotgun (WGS) entry which is preliminary data.</text>
</comment>
<reference evidence="4" key="1">
    <citation type="submission" date="2023-07" db="EMBL/GenBank/DDBJ databases">
        <title>Gilvimarinus algae sp. nov., isolated from the surface of Kelp.</title>
        <authorList>
            <person name="Sun Y.Y."/>
            <person name="Gong Y."/>
            <person name="Du Z.J."/>
        </authorList>
    </citation>
    <scope>NUCLEOTIDE SEQUENCE</scope>
    <source>
        <strain evidence="4">SDUM040014</strain>
    </source>
</reference>
<evidence type="ECO:0000313" key="5">
    <source>
        <dbReference type="Proteomes" id="UP001168380"/>
    </source>
</evidence>
<dbReference type="InterPro" id="IPR036388">
    <property type="entry name" value="WH-like_DNA-bd_sf"/>
</dbReference>
<evidence type="ECO:0000313" key="4">
    <source>
        <dbReference type="EMBL" id="MDO3382644.1"/>
    </source>
</evidence>
<sequence>MAQIGHYTTAPIVKLVDFGAYLDLDDLGTVLLPKRYLTEDMTLGTQVDVFLHLDSNDIPVATTLKPRATVGECAHLPVVDINDAGAFLDWGLPKHLLVPFNEQHKRFELGGSYVVTLYLDAYTNRIVASSRLSRHLQEQARHFKPNQSVDLLICGKSDMGYKAVINHQYLGLIFRDDAFRPLQYGERTTGYIKAIRPDGKIDLSLQAGGGKGRDRLQQHILDHLAASGGRSLLNDRAAPDEIYRTFNTSKAAYKKALSALYKQRLIVITPDDIRLNDE</sequence>
<dbReference type="InterPro" id="IPR012340">
    <property type="entry name" value="NA-bd_OB-fold"/>
</dbReference>
<dbReference type="InterPro" id="IPR039566">
    <property type="entry name" value="CvfB_S1_st"/>
</dbReference>
<dbReference type="Proteomes" id="UP001168380">
    <property type="component" value="Unassembled WGS sequence"/>
</dbReference>
<dbReference type="Gene3D" id="1.10.10.10">
    <property type="entry name" value="Winged helix-like DNA-binding domain superfamily/Winged helix DNA-binding domain"/>
    <property type="match status" value="1"/>
</dbReference>
<comment type="similarity">
    <text evidence="1">Belongs to the CvfB family.</text>
</comment>
<feature type="domain" description="Conserved virulence factor B-like winged helix" evidence="3">
    <location>
        <begin position="218"/>
        <end position="275"/>
    </location>
</feature>
<dbReference type="InterPro" id="IPR040764">
    <property type="entry name" value="CvfB_WH"/>
</dbReference>
<dbReference type="RefSeq" id="WP_302713004.1">
    <property type="nucleotide sequence ID" value="NZ_JAULRT010000052.1"/>
</dbReference>
<feature type="domain" description="Conserved virulence factor B first S1" evidence="2">
    <location>
        <begin position="4"/>
        <end position="63"/>
    </location>
</feature>
<evidence type="ECO:0000256" key="1">
    <source>
        <dbReference type="PIRNR" id="PIRNR012524"/>
    </source>
</evidence>
<name>A0ABT8TGK1_9GAMM</name>
<dbReference type="EMBL" id="JAULRT010000052">
    <property type="protein sequence ID" value="MDO3382644.1"/>
    <property type="molecule type" value="Genomic_DNA"/>
</dbReference>
<keyword evidence="5" id="KW-1185">Reference proteome</keyword>
<accession>A0ABT8TGK1</accession>
<evidence type="ECO:0000259" key="2">
    <source>
        <dbReference type="Pfam" id="PF13509"/>
    </source>
</evidence>
<dbReference type="PANTHER" id="PTHR37296:SF1">
    <property type="entry name" value="CONSERVED VIRULENCE FACTOR B"/>
    <property type="match status" value="1"/>
</dbReference>
<dbReference type="Pfam" id="PF13509">
    <property type="entry name" value="S1_2"/>
    <property type="match status" value="2"/>
</dbReference>
<dbReference type="InterPro" id="IPR014464">
    <property type="entry name" value="CvfB_fam"/>
</dbReference>
<gene>
    <name evidence="4" type="ORF">QWI16_10715</name>
</gene>
<evidence type="ECO:0000259" key="3">
    <source>
        <dbReference type="Pfam" id="PF17783"/>
    </source>
</evidence>
<protein>
    <submittedName>
        <fullName evidence="4">S1-like domain-containing RNA-binding protein</fullName>
    </submittedName>
</protein>
<dbReference type="Gene3D" id="2.40.50.140">
    <property type="entry name" value="Nucleic acid-binding proteins"/>
    <property type="match status" value="1"/>
</dbReference>
<organism evidence="4 5">
    <name type="scientific">Gilvimarinus algae</name>
    <dbReference type="NCBI Taxonomy" id="3058037"/>
    <lineage>
        <taxon>Bacteria</taxon>
        <taxon>Pseudomonadati</taxon>
        <taxon>Pseudomonadota</taxon>
        <taxon>Gammaproteobacteria</taxon>
        <taxon>Cellvibrionales</taxon>
        <taxon>Cellvibrionaceae</taxon>
        <taxon>Gilvimarinus</taxon>
    </lineage>
</organism>